<dbReference type="EMBL" id="CP022163">
    <property type="protein sequence ID" value="ATB29893.1"/>
    <property type="molecule type" value="Genomic_DNA"/>
</dbReference>
<accession>A0A250IF78</accession>
<evidence type="ECO:0000256" key="1">
    <source>
        <dbReference type="SAM" id="SignalP"/>
    </source>
</evidence>
<evidence type="ECO:0008006" key="4">
    <source>
        <dbReference type="Google" id="ProtNLM"/>
    </source>
</evidence>
<dbReference type="AlphaFoldDB" id="A0A250IF78"/>
<dbReference type="KEGG" id="mbd:MEBOL_003348"/>
<organism evidence="2 3">
    <name type="scientific">Melittangium boletus DSM 14713</name>
    <dbReference type="NCBI Taxonomy" id="1294270"/>
    <lineage>
        <taxon>Bacteria</taxon>
        <taxon>Pseudomonadati</taxon>
        <taxon>Myxococcota</taxon>
        <taxon>Myxococcia</taxon>
        <taxon>Myxococcales</taxon>
        <taxon>Cystobacterineae</taxon>
        <taxon>Archangiaceae</taxon>
        <taxon>Melittangium</taxon>
    </lineage>
</organism>
<dbReference type="OrthoDB" id="5524806at2"/>
<name>A0A250IF78_9BACT</name>
<feature type="chain" id="PRO_5012468001" description="Lipoprotein" evidence="1">
    <location>
        <begin position="18"/>
        <end position="94"/>
    </location>
</feature>
<dbReference type="RefSeq" id="WP_095978405.1">
    <property type="nucleotide sequence ID" value="NZ_CP022163.1"/>
</dbReference>
<sequence length="94" mass="9781">MKMKTLLLGLVSGVLLAACGGPLPEEMDAQEQLGTTQGAVCEGWDSGARLCTWKCTSSAPQWSAVGAGVVAYGQCQSYANAQCGRTAYATCWSK</sequence>
<evidence type="ECO:0000313" key="3">
    <source>
        <dbReference type="Proteomes" id="UP000217289"/>
    </source>
</evidence>
<gene>
    <name evidence="2" type="ORF">MEBOL_003348</name>
</gene>
<dbReference type="Proteomes" id="UP000217289">
    <property type="component" value="Chromosome"/>
</dbReference>
<evidence type="ECO:0000313" key="2">
    <source>
        <dbReference type="EMBL" id="ATB29893.1"/>
    </source>
</evidence>
<keyword evidence="1" id="KW-0732">Signal</keyword>
<keyword evidence="3" id="KW-1185">Reference proteome</keyword>
<reference evidence="2 3" key="1">
    <citation type="submission" date="2017-06" db="EMBL/GenBank/DDBJ databases">
        <authorList>
            <person name="Kim H.J."/>
            <person name="Triplett B.A."/>
        </authorList>
    </citation>
    <scope>NUCLEOTIDE SEQUENCE [LARGE SCALE GENOMIC DNA]</scope>
    <source>
        <strain evidence="2 3">DSM 14713</strain>
    </source>
</reference>
<dbReference type="PROSITE" id="PS51257">
    <property type="entry name" value="PROKAR_LIPOPROTEIN"/>
    <property type="match status" value="1"/>
</dbReference>
<feature type="signal peptide" evidence="1">
    <location>
        <begin position="1"/>
        <end position="17"/>
    </location>
</feature>
<protein>
    <recommendedName>
        <fullName evidence="4">Lipoprotein</fullName>
    </recommendedName>
</protein>
<proteinExistence type="predicted"/>